<sequence>MNVQTSHPIIETVLDAHRAVLGPNYPTLRNHVYRSMNYQRRLLGAETLPGAAARADLADVRLTPVRAG</sequence>
<evidence type="ECO:0000313" key="1">
    <source>
        <dbReference type="EMBL" id="MXQ63002.1"/>
    </source>
</evidence>
<name>A0A6I4W8D7_9ACTN</name>
<dbReference type="Proteomes" id="UP000431901">
    <property type="component" value="Unassembled WGS sequence"/>
</dbReference>
<evidence type="ECO:0000313" key="2">
    <source>
        <dbReference type="Proteomes" id="UP000431901"/>
    </source>
</evidence>
<accession>A0A6I4W8D7</accession>
<protein>
    <submittedName>
        <fullName evidence="1">Uncharacterized protein</fullName>
    </submittedName>
</protein>
<comment type="caution">
    <text evidence="1">The sequence shown here is derived from an EMBL/GenBank/DDBJ whole genome shotgun (WGS) entry which is preliminary data.</text>
</comment>
<dbReference type="OrthoDB" id="459260at2"/>
<dbReference type="AlphaFoldDB" id="A0A6I4W8D7"/>
<gene>
    <name evidence="1" type="ORF">GQ466_03030</name>
</gene>
<reference evidence="1 2" key="1">
    <citation type="submission" date="2019-12" db="EMBL/GenBank/DDBJ databases">
        <title>Nocardia macrotermitis sp. nov. and Nocardia aurantia sp. nov., isolated from the gut of the fungus growing-termite Macrotermes natalensis.</title>
        <authorList>
            <person name="Christine B."/>
            <person name="Rene B."/>
        </authorList>
    </citation>
    <scope>NUCLEOTIDE SEQUENCE [LARGE SCALE GENOMIC DNA]</scope>
    <source>
        <strain evidence="1 2">DSM 102126</strain>
    </source>
</reference>
<dbReference type="EMBL" id="WUTW01000001">
    <property type="protein sequence ID" value="MXQ63002.1"/>
    <property type="molecule type" value="Genomic_DNA"/>
</dbReference>
<keyword evidence="2" id="KW-1185">Reference proteome</keyword>
<dbReference type="RefSeq" id="WP_161101218.1">
    <property type="nucleotide sequence ID" value="NZ_JBHLYI010000002.1"/>
</dbReference>
<organism evidence="1 2">
    <name type="scientific">Actinomadura rayongensis</name>
    <dbReference type="NCBI Taxonomy" id="1429076"/>
    <lineage>
        <taxon>Bacteria</taxon>
        <taxon>Bacillati</taxon>
        <taxon>Actinomycetota</taxon>
        <taxon>Actinomycetes</taxon>
        <taxon>Streptosporangiales</taxon>
        <taxon>Thermomonosporaceae</taxon>
        <taxon>Actinomadura</taxon>
    </lineage>
</organism>
<proteinExistence type="predicted"/>